<evidence type="ECO:0000313" key="8">
    <source>
        <dbReference type="Proteomes" id="UP001140076"/>
    </source>
</evidence>
<dbReference type="InterPro" id="IPR005119">
    <property type="entry name" value="LysR_subst-bd"/>
</dbReference>
<evidence type="ECO:0000313" key="7">
    <source>
        <dbReference type="EMBL" id="MDA0563394.1"/>
    </source>
</evidence>
<keyword evidence="2" id="KW-0805">Transcription regulation</keyword>
<dbReference type="AlphaFoldDB" id="A0A9X3NKC8"/>
<sequence length="321" mass="35218">MERHEIEAFLVLAEELHFRRTAERLGLAQGRVSQTIKKLERRLGVQLFERTSRRVALTPAGARLRDDLAPAYLRVRQAVARAVAAGKGFTGELHAGFSSQWAGDLLYQAAEVFTKAHPECAVRVHEVPLTDPFAALRAGQVDLQLTEFPVAEPDLEAGPVVFSEPRALLVPHRHPFARRASVSLEDLARTPLVTLSGDIPDYWREHHYPSRTPQGRTVVHGTAADSWAEVLALVATGRGVSPAALRAAQYHSRPCLAFVPLRDAPPVEYGLVWPRRCRTARVRAFCATVLERRAAQDDTPAPASPTGEGVPAGARPLTLSR</sequence>
<keyword evidence="3" id="KW-0238">DNA-binding</keyword>
<dbReference type="PANTHER" id="PTHR30346:SF0">
    <property type="entry name" value="HCA OPERON TRANSCRIPTIONAL ACTIVATOR HCAR"/>
    <property type="match status" value="1"/>
</dbReference>
<evidence type="ECO:0000256" key="5">
    <source>
        <dbReference type="SAM" id="MobiDB-lite"/>
    </source>
</evidence>
<proteinExistence type="inferred from homology"/>
<gene>
    <name evidence="7" type="ORF">LG943_03465</name>
</gene>
<dbReference type="PANTHER" id="PTHR30346">
    <property type="entry name" value="TRANSCRIPTIONAL DUAL REGULATOR HCAR-RELATED"/>
    <property type="match status" value="1"/>
</dbReference>
<evidence type="ECO:0000259" key="6">
    <source>
        <dbReference type="PROSITE" id="PS50931"/>
    </source>
</evidence>
<dbReference type="InterPro" id="IPR000847">
    <property type="entry name" value="LysR_HTH_N"/>
</dbReference>
<comment type="caution">
    <text evidence="7">The sequence shown here is derived from an EMBL/GenBank/DDBJ whole genome shotgun (WGS) entry which is preliminary data.</text>
</comment>
<dbReference type="GO" id="GO:0032993">
    <property type="term" value="C:protein-DNA complex"/>
    <property type="evidence" value="ECO:0007669"/>
    <property type="project" value="TreeGrafter"/>
</dbReference>
<feature type="region of interest" description="Disordered" evidence="5">
    <location>
        <begin position="294"/>
        <end position="321"/>
    </location>
</feature>
<dbReference type="SUPFAM" id="SSF53850">
    <property type="entry name" value="Periplasmic binding protein-like II"/>
    <property type="match status" value="1"/>
</dbReference>
<dbReference type="PRINTS" id="PR00039">
    <property type="entry name" value="HTHLYSR"/>
</dbReference>
<organism evidence="7 8">
    <name type="scientific">Streptomonospora mangrovi</name>
    <dbReference type="NCBI Taxonomy" id="2883123"/>
    <lineage>
        <taxon>Bacteria</taxon>
        <taxon>Bacillati</taxon>
        <taxon>Actinomycetota</taxon>
        <taxon>Actinomycetes</taxon>
        <taxon>Streptosporangiales</taxon>
        <taxon>Nocardiopsidaceae</taxon>
        <taxon>Streptomonospora</taxon>
    </lineage>
</organism>
<evidence type="ECO:0000256" key="4">
    <source>
        <dbReference type="ARBA" id="ARBA00023163"/>
    </source>
</evidence>
<dbReference type="CDD" id="cd08414">
    <property type="entry name" value="PBP2_LTTR_aromatics_like"/>
    <property type="match status" value="1"/>
</dbReference>
<name>A0A9X3NKC8_9ACTN</name>
<dbReference type="Gene3D" id="3.40.190.10">
    <property type="entry name" value="Periplasmic binding protein-like II"/>
    <property type="match status" value="2"/>
</dbReference>
<comment type="similarity">
    <text evidence="1">Belongs to the LysR transcriptional regulatory family.</text>
</comment>
<reference evidence="7" key="1">
    <citation type="submission" date="2021-10" db="EMBL/GenBank/DDBJ databases">
        <title>Streptomonospora sp. nov., isolated from mangrove soil.</title>
        <authorList>
            <person name="Chen X."/>
            <person name="Ge X."/>
            <person name="Liu W."/>
        </authorList>
    </citation>
    <scope>NUCLEOTIDE SEQUENCE</scope>
    <source>
        <strain evidence="7">S1-112</strain>
    </source>
</reference>
<dbReference type="Pfam" id="PF00126">
    <property type="entry name" value="HTH_1"/>
    <property type="match status" value="1"/>
</dbReference>
<dbReference type="InterPro" id="IPR036390">
    <property type="entry name" value="WH_DNA-bd_sf"/>
</dbReference>
<keyword evidence="4" id="KW-0804">Transcription</keyword>
<evidence type="ECO:0000256" key="3">
    <source>
        <dbReference type="ARBA" id="ARBA00023125"/>
    </source>
</evidence>
<evidence type="ECO:0000256" key="1">
    <source>
        <dbReference type="ARBA" id="ARBA00009437"/>
    </source>
</evidence>
<dbReference type="GO" id="GO:0003677">
    <property type="term" value="F:DNA binding"/>
    <property type="evidence" value="ECO:0007669"/>
    <property type="project" value="UniProtKB-KW"/>
</dbReference>
<dbReference type="SUPFAM" id="SSF46785">
    <property type="entry name" value="Winged helix' DNA-binding domain"/>
    <property type="match status" value="1"/>
</dbReference>
<dbReference type="GO" id="GO:0003700">
    <property type="term" value="F:DNA-binding transcription factor activity"/>
    <property type="evidence" value="ECO:0007669"/>
    <property type="project" value="InterPro"/>
</dbReference>
<dbReference type="FunFam" id="1.10.10.10:FF:000001">
    <property type="entry name" value="LysR family transcriptional regulator"/>
    <property type="match status" value="1"/>
</dbReference>
<dbReference type="Gene3D" id="1.10.10.10">
    <property type="entry name" value="Winged helix-like DNA-binding domain superfamily/Winged helix DNA-binding domain"/>
    <property type="match status" value="1"/>
</dbReference>
<dbReference type="EMBL" id="JAJAQC010000004">
    <property type="protein sequence ID" value="MDA0563394.1"/>
    <property type="molecule type" value="Genomic_DNA"/>
</dbReference>
<dbReference type="Proteomes" id="UP001140076">
    <property type="component" value="Unassembled WGS sequence"/>
</dbReference>
<keyword evidence="8" id="KW-1185">Reference proteome</keyword>
<dbReference type="InterPro" id="IPR036388">
    <property type="entry name" value="WH-like_DNA-bd_sf"/>
</dbReference>
<dbReference type="PROSITE" id="PS50931">
    <property type="entry name" value="HTH_LYSR"/>
    <property type="match status" value="1"/>
</dbReference>
<feature type="domain" description="HTH lysR-type" evidence="6">
    <location>
        <begin position="1"/>
        <end position="58"/>
    </location>
</feature>
<dbReference type="Pfam" id="PF03466">
    <property type="entry name" value="LysR_substrate"/>
    <property type="match status" value="1"/>
</dbReference>
<accession>A0A9X3NKC8</accession>
<dbReference type="RefSeq" id="WP_270070683.1">
    <property type="nucleotide sequence ID" value="NZ_JAJAQC010000004.1"/>
</dbReference>
<evidence type="ECO:0000256" key="2">
    <source>
        <dbReference type="ARBA" id="ARBA00023015"/>
    </source>
</evidence>
<protein>
    <submittedName>
        <fullName evidence="7">LysR family transcriptional regulator</fullName>
    </submittedName>
</protein>